<dbReference type="InterPro" id="IPR036237">
    <property type="entry name" value="Xyl_isomerase-like_sf"/>
</dbReference>
<dbReference type="PROSITE" id="PS51432">
    <property type="entry name" value="AP_NUCLEASE_F2_4"/>
    <property type="match status" value="1"/>
</dbReference>
<dbReference type="FunFam" id="3.20.20.150:FF:000001">
    <property type="entry name" value="Probable endonuclease 4"/>
    <property type="match status" value="1"/>
</dbReference>
<evidence type="ECO:0000256" key="3">
    <source>
        <dbReference type="ARBA" id="ARBA00021759"/>
    </source>
</evidence>
<organism evidence="11 12">
    <name type="scientific">Agrocybe pediades</name>
    <dbReference type="NCBI Taxonomy" id="84607"/>
    <lineage>
        <taxon>Eukaryota</taxon>
        <taxon>Fungi</taxon>
        <taxon>Dikarya</taxon>
        <taxon>Basidiomycota</taxon>
        <taxon>Agaricomycotina</taxon>
        <taxon>Agaricomycetes</taxon>
        <taxon>Agaricomycetidae</taxon>
        <taxon>Agaricales</taxon>
        <taxon>Agaricineae</taxon>
        <taxon>Strophariaceae</taxon>
        <taxon>Agrocybe</taxon>
    </lineage>
</organism>
<dbReference type="PANTHER" id="PTHR21445:SF0">
    <property type="entry name" value="APURINIC-APYRIMIDINIC ENDONUCLEASE"/>
    <property type="match status" value="1"/>
</dbReference>
<dbReference type="GO" id="GO:0003906">
    <property type="term" value="F:DNA-(apurinic or apyrimidinic site) endonuclease activity"/>
    <property type="evidence" value="ECO:0007669"/>
    <property type="project" value="TreeGrafter"/>
</dbReference>
<proteinExistence type="inferred from homology"/>
<keyword evidence="6" id="KW-0378">Hydrolase</keyword>
<keyword evidence="4" id="KW-0479">Metal-binding</keyword>
<protein>
    <recommendedName>
        <fullName evidence="3">Apurinic-apyrimidinic endonuclease 1</fullName>
    </recommendedName>
</protein>
<evidence type="ECO:0000259" key="10">
    <source>
        <dbReference type="Pfam" id="PF01261"/>
    </source>
</evidence>
<keyword evidence="7" id="KW-0862">Zinc</keyword>
<accession>A0A8H4VMS7</accession>
<reference evidence="11 12" key="1">
    <citation type="submission" date="2019-12" db="EMBL/GenBank/DDBJ databases">
        <authorList>
            <person name="Floudas D."/>
            <person name="Bentzer J."/>
            <person name="Ahren D."/>
            <person name="Johansson T."/>
            <person name="Persson P."/>
            <person name="Tunlid A."/>
        </authorList>
    </citation>
    <scope>NUCLEOTIDE SEQUENCE [LARGE SCALE GENOMIC DNA]</scope>
    <source>
        <strain evidence="11 12">CBS 102.39</strain>
    </source>
</reference>
<comment type="caution">
    <text evidence="11">The sequence shown here is derived from an EMBL/GenBank/DDBJ whole genome shotgun (WGS) entry which is preliminary data.</text>
</comment>
<dbReference type="EMBL" id="JAACJL010000034">
    <property type="protein sequence ID" value="KAF4615673.1"/>
    <property type="molecule type" value="Genomic_DNA"/>
</dbReference>
<evidence type="ECO:0000313" key="11">
    <source>
        <dbReference type="EMBL" id="KAF4615673.1"/>
    </source>
</evidence>
<comment type="similarity">
    <text evidence="2">Belongs to the AP endonuclease 2 family.</text>
</comment>
<dbReference type="PROSITE" id="PS00730">
    <property type="entry name" value="AP_NUCLEASE_F2_2"/>
    <property type="match status" value="1"/>
</dbReference>
<evidence type="ECO:0000256" key="7">
    <source>
        <dbReference type="ARBA" id="ARBA00022833"/>
    </source>
</evidence>
<feature type="region of interest" description="Disordered" evidence="9">
    <location>
        <begin position="65"/>
        <end position="180"/>
    </location>
</feature>
<feature type="domain" description="Xylose isomerase-like TIM barrel" evidence="10">
    <location>
        <begin position="200"/>
        <end position="461"/>
    </location>
</feature>
<dbReference type="SMART" id="SM00518">
    <property type="entry name" value="AP2Ec"/>
    <property type="match status" value="1"/>
</dbReference>
<feature type="region of interest" description="Disordered" evidence="9">
    <location>
        <begin position="537"/>
        <end position="651"/>
    </location>
</feature>
<feature type="compositionally biased region" description="Acidic residues" evidence="9">
    <location>
        <begin position="640"/>
        <end position="651"/>
    </location>
</feature>
<dbReference type="InterPro" id="IPR001719">
    <property type="entry name" value="AP_endonuc_2"/>
</dbReference>
<name>A0A8H4VMS7_9AGAR</name>
<dbReference type="SUPFAM" id="SSF51658">
    <property type="entry name" value="Xylose isomerase-like"/>
    <property type="match status" value="1"/>
</dbReference>
<dbReference type="PANTHER" id="PTHR21445">
    <property type="entry name" value="ENDONUCLEASE IV ENDODEOXYRIBONUCLEASE IV"/>
    <property type="match status" value="1"/>
</dbReference>
<dbReference type="NCBIfam" id="TIGR00587">
    <property type="entry name" value="nfo"/>
    <property type="match status" value="1"/>
</dbReference>
<keyword evidence="5" id="KW-0227">DNA damage</keyword>
<dbReference type="GO" id="GO:0008270">
    <property type="term" value="F:zinc ion binding"/>
    <property type="evidence" value="ECO:0007669"/>
    <property type="project" value="InterPro"/>
</dbReference>
<dbReference type="GO" id="GO:0005634">
    <property type="term" value="C:nucleus"/>
    <property type="evidence" value="ECO:0007669"/>
    <property type="project" value="TreeGrafter"/>
</dbReference>
<dbReference type="InterPro" id="IPR013022">
    <property type="entry name" value="Xyl_isomerase-like_TIM-brl"/>
</dbReference>
<feature type="compositionally biased region" description="Basic and acidic residues" evidence="9">
    <location>
        <begin position="540"/>
        <end position="550"/>
    </location>
</feature>
<gene>
    <name evidence="11" type="ORF">D9613_012513</name>
</gene>
<sequence length="651" mass="70995">MLSALGIISRTRLCHHSRIQTITGLTVIMSSTRRSTRLASQAQSEVISTAGTTTVSRRKAVVSAKVSTSVRPSTQHDVGEGGSLQEPGTNGRAASVSSTSALTELDSEEEVLATVAAVPDEPDQPPKRKRRKLNREEMNEKDDEHYDDGAVKRGKGTRKARKKKATGPDPTQFLPRDRDNPWKIGAHVSASGGVENAVVNAAMIGANAFALFLKSQRKWTSPPITPESISLFKERMKEYGYDSKVVLPHGNYLVNLGNPDTEKREKSFECFLDDLKRCEALGLELYNFHPGSTVGEASVQESLTFIAECINRAHKETSSVVIVLENMAGAGNVLGSEFSQLGEIIRQVEDKTRVGVCMDTCHAFAAGYDIRSLDGWNATMKEFDDKIGLKYLRGMHINDSKADLNTKKDRHENIGLGHLGLGTFQHILRDPRTMGIPLILETPSFEQPQEVWGSEIGVLQRVSKIEELPEERTTKAETETVLSQETLATTAATADGTTVTKEEMESGDIVKDIKVPGGDPGGPLETFVQELRDAVQGAQKLRDEKEAVKSEKRKARGVKGREGVQEDEGEEDEDVNEDSGKRKGKGSAKAETKTRKARSGGSTEKAKSGIEGADAEDSAPRKAPKRKRKESRGKGSAQNLDDDEGDLEDSD</sequence>
<feature type="compositionally biased region" description="Basic and acidic residues" evidence="9">
    <location>
        <begin position="134"/>
        <end position="151"/>
    </location>
</feature>
<dbReference type="GO" id="GO:0008081">
    <property type="term" value="F:phosphoric diester hydrolase activity"/>
    <property type="evidence" value="ECO:0007669"/>
    <property type="project" value="TreeGrafter"/>
</dbReference>
<evidence type="ECO:0000256" key="8">
    <source>
        <dbReference type="ARBA" id="ARBA00023204"/>
    </source>
</evidence>
<evidence type="ECO:0000313" key="12">
    <source>
        <dbReference type="Proteomes" id="UP000521872"/>
    </source>
</evidence>
<evidence type="ECO:0000256" key="2">
    <source>
        <dbReference type="ARBA" id="ARBA00005340"/>
    </source>
</evidence>
<dbReference type="GO" id="GO:0003677">
    <property type="term" value="F:DNA binding"/>
    <property type="evidence" value="ECO:0007669"/>
    <property type="project" value="InterPro"/>
</dbReference>
<dbReference type="AlphaFoldDB" id="A0A8H4VMS7"/>
<dbReference type="Gene3D" id="3.20.20.150">
    <property type="entry name" value="Divalent-metal-dependent TIM barrel enzymes"/>
    <property type="match status" value="1"/>
</dbReference>
<keyword evidence="12" id="KW-1185">Reference proteome</keyword>
<comment type="cofactor">
    <cofactor evidence="1">
        <name>Zn(2+)</name>
        <dbReference type="ChEBI" id="CHEBI:29105"/>
    </cofactor>
</comment>
<dbReference type="PROSITE" id="PS00731">
    <property type="entry name" value="AP_NUCLEASE_F2_3"/>
    <property type="match status" value="1"/>
</dbReference>
<evidence type="ECO:0000256" key="6">
    <source>
        <dbReference type="ARBA" id="ARBA00022801"/>
    </source>
</evidence>
<dbReference type="GO" id="GO:0005739">
    <property type="term" value="C:mitochondrion"/>
    <property type="evidence" value="ECO:0007669"/>
    <property type="project" value="TreeGrafter"/>
</dbReference>
<evidence type="ECO:0000256" key="9">
    <source>
        <dbReference type="SAM" id="MobiDB-lite"/>
    </source>
</evidence>
<evidence type="ECO:0000256" key="4">
    <source>
        <dbReference type="ARBA" id="ARBA00022723"/>
    </source>
</evidence>
<dbReference type="Proteomes" id="UP000521872">
    <property type="component" value="Unassembled WGS sequence"/>
</dbReference>
<dbReference type="HAMAP" id="MF_00152">
    <property type="entry name" value="Nfo"/>
    <property type="match status" value="1"/>
</dbReference>
<feature type="compositionally biased region" description="Acidic residues" evidence="9">
    <location>
        <begin position="565"/>
        <end position="577"/>
    </location>
</feature>
<evidence type="ECO:0000256" key="1">
    <source>
        <dbReference type="ARBA" id="ARBA00001947"/>
    </source>
</evidence>
<feature type="compositionally biased region" description="Basic residues" evidence="9">
    <location>
        <begin position="152"/>
        <end position="165"/>
    </location>
</feature>
<evidence type="ECO:0000256" key="5">
    <source>
        <dbReference type="ARBA" id="ARBA00022763"/>
    </source>
</evidence>
<keyword evidence="8" id="KW-0234">DNA repair</keyword>
<dbReference type="InterPro" id="IPR018246">
    <property type="entry name" value="AP_endonuc_F2_Zn_BS"/>
</dbReference>
<dbReference type="Pfam" id="PF01261">
    <property type="entry name" value="AP_endonuc_2"/>
    <property type="match status" value="1"/>
</dbReference>
<dbReference type="NCBIfam" id="NF002199">
    <property type="entry name" value="PRK01060.1-4"/>
    <property type="match status" value="1"/>
</dbReference>
<dbReference type="CDD" id="cd00019">
    <property type="entry name" value="AP2Ec"/>
    <property type="match status" value="1"/>
</dbReference>
<feature type="compositionally biased region" description="Basic residues" evidence="9">
    <location>
        <begin position="622"/>
        <end position="631"/>
    </location>
</feature>
<dbReference type="GO" id="GO:0006284">
    <property type="term" value="P:base-excision repair"/>
    <property type="evidence" value="ECO:0007669"/>
    <property type="project" value="TreeGrafter"/>
</dbReference>